<comment type="function">
    <text evidence="5">Could be a nuclease involved in processing of the 5'-end of pre-16S rRNA.</text>
</comment>
<accession>A0A1J5G6R0</accession>
<name>A0A1J5G6R0_9BACT</name>
<dbReference type="InterPro" id="IPR012337">
    <property type="entry name" value="RNaseH-like_sf"/>
</dbReference>
<dbReference type="Proteomes" id="UP000182059">
    <property type="component" value="Unassembled WGS sequence"/>
</dbReference>
<organism evidence="7 8">
    <name type="scientific">Candidatus Nomurabacteria bacterium CG2_30_43_9</name>
    <dbReference type="NCBI Taxonomy" id="1805283"/>
    <lineage>
        <taxon>Bacteria</taxon>
        <taxon>Candidatus Nomuraibacteriota</taxon>
    </lineage>
</organism>
<reference evidence="7 8" key="1">
    <citation type="journal article" date="2016" name="Environ. Microbiol.">
        <title>Genomic resolution of a cold subsurface aquifer community provides metabolic insights for novel microbes adapted to high CO concentrations.</title>
        <authorList>
            <person name="Probst A.J."/>
            <person name="Castelle C.J."/>
            <person name="Singh A."/>
            <person name="Brown C.T."/>
            <person name="Anantharaman K."/>
            <person name="Sharon I."/>
            <person name="Hug L.A."/>
            <person name="Burstein D."/>
            <person name="Emerson J.B."/>
            <person name="Thomas B.C."/>
            <person name="Banfield J.F."/>
        </authorList>
    </citation>
    <scope>NUCLEOTIDE SEQUENCE [LARGE SCALE GENOMIC DNA]</scope>
    <source>
        <strain evidence="7">CG2_30_43_9</strain>
    </source>
</reference>
<dbReference type="HAMAP" id="MF_00651">
    <property type="entry name" value="Nuclease_YqgF"/>
    <property type="match status" value="1"/>
</dbReference>
<dbReference type="NCBIfam" id="TIGR00250">
    <property type="entry name" value="RNAse_H_YqgF"/>
    <property type="match status" value="1"/>
</dbReference>
<evidence type="ECO:0000313" key="8">
    <source>
        <dbReference type="Proteomes" id="UP000182059"/>
    </source>
</evidence>
<dbReference type="Gene3D" id="3.30.420.140">
    <property type="entry name" value="YqgF/RNase H-like domain"/>
    <property type="match status" value="1"/>
</dbReference>
<evidence type="ECO:0000313" key="7">
    <source>
        <dbReference type="EMBL" id="OIP65330.1"/>
    </source>
</evidence>
<dbReference type="PANTHER" id="PTHR33317:SF4">
    <property type="entry name" value="POLYNUCLEOTIDYL TRANSFERASE, RIBONUCLEASE H-LIKE SUPERFAMILY PROTEIN"/>
    <property type="match status" value="1"/>
</dbReference>
<evidence type="ECO:0000256" key="1">
    <source>
        <dbReference type="ARBA" id="ARBA00022490"/>
    </source>
</evidence>
<dbReference type="PANTHER" id="PTHR33317">
    <property type="entry name" value="POLYNUCLEOTIDYL TRANSFERASE, RIBONUCLEASE H-LIKE SUPERFAMILY PROTEIN"/>
    <property type="match status" value="1"/>
</dbReference>
<dbReference type="InterPro" id="IPR037027">
    <property type="entry name" value="YqgF/RNaseH-like_dom_sf"/>
</dbReference>
<gene>
    <name evidence="7" type="ORF">AUK15_02035</name>
</gene>
<protein>
    <recommendedName>
        <fullName evidence="5">Putative pre-16S rRNA nuclease</fullName>
        <ecNumber evidence="5">3.1.-.-</ecNumber>
    </recommendedName>
</protein>
<dbReference type="SUPFAM" id="SSF53098">
    <property type="entry name" value="Ribonuclease H-like"/>
    <property type="match status" value="1"/>
</dbReference>
<keyword evidence="2 5" id="KW-0690">Ribosome biogenesis</keyword>
<dbReference type="InterPro" id="IPR006641">
    <property type="entry name" value="YqgF/RNaseH-like_dom"/>
</dbReference>
<dbReference type="GO" id="GO:0004518">
    <property type="term" value="F:nuclease activity"/>
    <property type="evidence" value="ECO:0007669"/>
    <property type="project" value="UniProtKB-KW"/>
</dbReference>
<dbReference type="EC" id="3.1.-.-" evidence="5"/>
<keyword evidence="3 5" id="KW-0540">Nuclease</keyword>
<proteinExistence type="inferred from homology"/>
<dbReference type="CDD" id="cd16964">
    <property type="entry name" value="YqgF"/>
    <property type="match status" value="1"/>
</dbReference>
<dbReference type="GO" id="GO:0016788">
    <property type="term" value="F:hydrolase activity, acting on ester bonds"/>
    <property type="evidence" value="ECO:0007669"/>
    <property type="project" value="UniProtKB-UniRule"/>
</dbReference>
<keyword evidence="1 5" id="KW-0963">Cytoplasm</keyword>
<dbReference type="GO" id="GO:0005829">
    <property type="term" value="C:cytosol"/>
    <property type="evidence" value="ECO:0007669"/>
    <property type="project" value="TreeGrafter"/>
</dbReference>
<sequence length="134" mass="15275">MRYLGIDYGTKRIGLAISDDGGTLAFPYAILENSKSSLGEIKTICAHEAVETIIIGESVDYKGEPNIVKKEIDRFIVELRKIVELPIIEEREFLSTQQARFYQKKRKRVDDSAAAIILQSYIDRKNNRPILETL</sequence>
<dbReference type="InterPro" id="IPR005227">
    <property type="entry name" value="YqgF"/>
</dbReference>
<comment type="subcellular location">
    <subcellularLocation>
        <location evidence="5">Cytoplasm</location>
    </subcellularLocation>
</comment>
<dbReference type="SMART" id="SM00732">
    <property type="entry name" value="YqgFc"/>
    <property type="match status" value="1"/>
</dbReference>
<comment type="caution">
    <text evidence="7">The sequence shown here is derived from an EMBL/GenBank/DDBJ whole genome shotgun (WGS) entry which is preliminary data.</text>
</comment>
<dbReference type="AlphaFoldDB" id="A0A1J5G6R0"/>
<dbReference type="Pfam" id="PF03652">
    <property type="entry name" value="RuvX"/>
    <property type="match status" value="1"/>
</dbReference>
<keyword evidence="4 5" id="KW-0378">Hydrolase</keyword>
<evidence type="ECO:0000256" key="3">
    <source>
        <dbReference type="ARBA" id="ARBA00022722"/>
    </source>
</evidence>
<dbReference type="GO" id="GO:0000967">
    <property type="term" value="P:rRNA 5'-end processing"/>
    <property type="evidence" value="ECO:0007669"/>
    <property type="project" value="UniProtKB-UniRule"/>
</dbReference>
<evidence type="ECO:0000259" key="6">
    <source>
        <dbReference type="SMART" id="SM00732"/>
    </source>
</evidence>
<evidence type="ECO:0000256" key="5">
    <source>
        <dbReference type="HAMAP-Rule" id="MF_00651"/>
    </source>
</evidence>
<evidence type="ECO:0000256" key="2">
    <source>
        <dbReference type="ARBA" id="ARBA00022517"/>
    </source>
</evidence>
<evidence type="ECO:0000256" key="4">
    <source>
        <dbReference type="ARBA" id="ARBA00022801"/>
    </source>
</evidence>
<comment type="similarity">
    <text evidence="5">Belongs to the YqgF HJR family.</text>
</comment>
<dbReference type="EMBL" id="MNYX01000051">
    <property type="protein sequence ID" value="OIP65330.1"/>
    <property type="molecule type" value="Genomic_DNA"/>
</dbReference>
<feature type="domain" description="YqgF/RNase H-like" evidence="6">
    <location>
        <begin position="1"/>
        <end position="99"/>
    </location>
</feature>